<dbReference type="EMBL" id="JAGFNY010000001">
    <property type="protein sequence ID" value="MBW7569449.1"/>
    <property type="molecule type" value="Genomic_DNA"/>
</dbReference>
<proteinExistence type="predicted"/>
<name>A0ABS7DDU3_9GAMM</name>
<keyword evidence="2" id="KW-1185">Reference proteome</keyword>
<accession>A0ABS7DDU3</accession>
<organism evidence="1 2">
    <name type="scientific">Succinivibrio faecicola</name>
    <dbReference type="NCBI Taxonomy" id="2820300"/>
    <lineage>
        <taxon>Bacteria</taxon>
        <taxon>Pseudomonadati</taxon>
        <taxon>Pseudomonadota</taxon>
        <taxon>Gammaproteobacteria</taxon>
        <taxon>Aeromonadales</taxon>
        <taxon>Succinivibrionaceae</taxon>
        <taxon>Succinivibrio</taxon>
    </lineage>
</organism>
<gene>
    <name evidence="1" type="ORF">J5V48_00865</name>
</gene>
<comment type="caution">
    <text evidence="1">The sequence shown here is derived from an EMBL/GenBank/DDBJ whole genome shotgun (WGS) entry which is preliminary data.</text>
</comment>
<evidence type="ECO:0000313" key="2">
    <source>
        <dbReference type="Proteomes" id="UP000731465"/>
    </source>
</evidence>
<protein>
    <submittedName>
        <fullName evidence="1">Uncharacterized protein</fullName>
    </submittedName>
</protein>
<sequence>MSRIKKVTQRSFSCTDEQMEHLKTFASMYGLTVSQVIQKLADYLWNGKKTSSHCNQIAKLFELQEVS</sequence>
<reference evidence="1 2" key="1">
    <citation type="submission" date="2021-03" db="EMBL/GenBank/DDBJ databases">
        <title>Succinivibrio sp. nov. isolated from feces of cow.</title>
        <authorList>
            <person name="Choi J.-Y."/>
        </authorList>
    </citation>
    <scope>NUCLEOTIDE SEQUENCE [LARGE SCALE GENOMIC DNA]</scope>
    <source>
        <strain evidence="1 2">AGMB01872</strain>
    </source>
</reference>
<dbReference type="Proteomes" id="UP000731465">
    <property type="component" value="Unassembled WGS sequence"/>
</dbReference>
<evidence type="ECO:0000313" key="1">
    <source>
        <dbReference type="EMBL" id="MBW7569449.1"/>
    </source>
</evidence>
<dbReference type="RefSeq" id="WP_219935980.1">
    <property type="nucleotide sequence ID" value="NZ_JAGFNY010000001.1"/>
</dbReference>